<dbReference type="RefSeq" id="WP_129969827.1">
    <property type="nucleotide sequence ID" value="NZ_JACCEW010000004.1"/>
</dbReference>
<feature type="transmembrane region" description="Helical" evidence="8">
    <location>
        <begin position="237"/>
        <end position="260"/>
    </location>
</feature>
<evidence type="ECO:0000256" key="7">
    <source>
        <dbReference type="ARBA" id="ARBA00023136"/>
    </source>
</evidence>
<evidence type="ECO:0000256" key="3">
    <source>
        <dbReference type="ARBA" id="ARBA00022448"/>
    </source>
</evidence>
<evidence type="ECO:0000313" key="9">
    <source>
        <dbReference type="EMBL" id="NYT37870.1"/>
    </source>
</evidence>
<evidence type="ECO:0000256" key="8">
    <source>
        <dbReference type="SAM" id="Phobius"/>
    </source>
</evidence>
<dbReference type="EMBL" id="JACCEW010000004">
    <property type="protein sequence ID" value="NYT37870.1"/>
    <property type="molecule type" value="Genomic_DNA"/>
</dbReference>
<evidence type="ECO:0000256" key="1">
    <source>
        <dbReference type="ARBA" id="ARBA00004651"/>
    </source>
</evidence>
<evidence type="ECO:0000256" key="5">
    <source>
        <dbReference type="ARBA" id="ARBA00022692"/>
    </source>
</evidence>
<evidence type="ECO:0000256" key="4">
    <source>
        <dbReference type="ARBA" id="ARBA00022475"/>
    </source>
</evidence>
<keyword evidence="5 8" id="KW-0812">Transmembrane</keyword>
<sequence>MTIIVNAVLPLFALILLGYAAGRKRLLGPGAVDSLNKFVVWMALPALLFESMAKVGWEAVSQWGYIAATMLAIALCFLAAWLLGRRRPRRLGDASIEALAASYSNAGFMGIPLCLMVFGEAGLPPVILNTLLTACGLFAFSIVLIEFDLQAKAAEHDGSASRPALCRTVSKVVVSLLRNPLVAAPLLGLAVSAMRWPLPYAIEQLTGLLGAAASPCALVTIGLFLSQRRATERRATVWSIVGLKLLLHPLAAYILAYWIFSMPPLWAASAVLLAALPVGTGPFMLAQLYDREPAVASQAILISTVLSLLSVSILVAWLAPAPA</sequence>
<feature type="transmembrane region" description="Helical" evidence="8">
    <location>
        <begin position="266"/>
        <end position="286"/>
    </location>
</feature>
<dbReference type="OrthoDB" id="3435874at2"/>
<comment type="similarity">
    <text evidence="2">Belongs to the auxin efflux carrier (TC 2.A.69) family.</text>
</comment>
<feature type="transmembrane region" description="Helical" evidence="8">
    <location>
        <begin position="204"/>
        <end position="225"/>
    </location>
</feature>
<dbReference type="PANTHER" id="PTHR36838:SF3">
    <property type="entry name" value="TRANSPORTER AUXIN EFFLUX CARRIER EC FAMILY"/>
    <property type="match status" value="1"/>
</dbReference>
<dbReference type="Gene3D" id="1.20.1530.20">
    <property type="match status" value="1"/>
</dbReference>
<keyword evidence="10" id="KW-1185">Reference proteome</keyword>
<protein>
    <submittedName>
        <fullName evidence="9">AEC family transporter</fullName>
    </submittedName>
</protein>
<feature type="transmembrane region" description="Helical" evidence="8">
    <location>
        <begin position="125"/>
        <end position="145"/>
    </location>
</feature>
<reference evidence="9 10" key="1">
    <citation type="submission" date="2020-07" db="EMBL/GenBank/DDBJ databases">
        <title>Taxonomic revisions and descriptions of new bacterial species based on genomic comparisons in the high-G+C-content subgroup of the family Alcaligenaceae.</title>
        <authorList>
            <person name="Szabo A."/>
            <person name="Felfoldi T."/>
        </authorList>
    </citation>
    <scope>NUCLEOTIDE SEQUENCE [LARGE SCALE GENOMIC DNA]</scope>
    <source>
        <strain evidence="9 10">DSM 25264</strain>
    </source>
</reference>
<feature type="transmembrane region" description="Helical" evidence="8">
    <location>
        <begin position="181"/>
        <end position="198"/>
    </location>
</feature>
<dbReference type="PANTHER" id="PTHR36838">
    <property type="entry name" value="AUXIN EFFLUX CARRIER FAMILY PROTEIN"/>
    <property type="match status" value="1"/>
</dbReference>
<dbReference type="GO" id="GO:0005886">
    <property type="term" value="C:plasma membrane"/>
    <property type="evidence" value="ECO:0007669"/>
    <property type="project" value="UniProtKB-SubCell"/>
</dbReference>
<proteinExistence type="inferred from homology"/>
<keyword evidence="6 8" id="KW-1133">Transmembrane helix</keyword>
<feature type="transmembrane region" description="Helical" evidence="8">
    <location>
        <begin position="96"/>
        <end position="119"/>
    </location>
</feature>
<accession>A0A853FGF2</accession>
<dbReference type="Pfam" id="PF03547">
    <property type="entry name" value="Mem_trans"/>
    <property type="match status" value="1"/>
</dbReference>
<organism evidence="9 10">
    <name type="scientific">Allopusillimonas soli</name>
    <dbReference type="NCBI Taxonomy" id="659016"/>
    <lineage>
        <taxon>Bacteria</taxon>
        <taxon>Pseudomonadati</taxon>
        <taxon>Pseudomonadota</taxon>
        <taxon>Betaproteobacteria</taxon>
        <taxon>Burkholderiales</taxon>
        <taxon>Alcaligenaceae</taxon>
        <taxon>Allopusillimonas</taxon>
    </lineage>
</organism>
<keyword evidence="4" id="KW-1003">Cell membrane</keyword>
<evidence type="ECO:0000256" key="6">
    <source>
        <dbReference type="ARBA" id="ARBA00022989"/>
    </source>
</evidence>
<feature type="transmembrane region" description="Helical" evidence="8">
    <location>
        <begin position="63"/>
        <end position="84"/>
    </location>
</feature>
<comment type="caution">
    <text evidence="9">The sequence shown here is derived from an EMBL/GenBank/DDBJ whole genome shotgun (WGS) entry which is preliminary data.</text>
</comment>
<keyword evidence="7 8" id="KW-0472">Membrane</keyword>
<evidence type="ECO:0000256" key="2">
    <source>
        <dbReference type="ARBA" id="ARBA00010145"/>
    </source>
</evidence>
<evidence type="ECO:0000313" key="10">
    <source>
        <dbReference type="Proteomes" id="UP000580517"/>
    </source>
</evidence>
<dbReference type="InterPro" id="IPR004776">
    <property type="entry name" value="Mem_transp_PIN-like"/>
</dbReference>
<dbReference type="AlphaFoldDB" id="A0A853FGF2"/>
<name>A0A853FGF2_9BURK</name>
<dbReference type="InterPro" id="IPR038770">
    <property type="entry name" value="Na+/solute_symporter_sf"/>
</dbReference>
<gene>
    <name evidence="9" type="ORF">H0A68_13370</name>
</gene>
<feature type="transmembrane region" description="Helical" evidence="8">
    <location>
        <begin position="298"/>
        <end position="319"/>
    </location>
</feature>
<dbReference type="GO" id="GO:0055085">
    <property type="term" value="P:transmembrane transport"/>
    <property type="evidence" value="ECO:0007669"/>
    <property type="project" value="InterPro"/>
</dbReference>
<keyword evidence="3" id="KW-0813">Transport</keyword>
<dbReference type="Proteomes" id="UP000580517">
    <property type="component" value="Unassembled WGS sequence"/>
</dbReference>
<comment type="subcellular location">
    <subcellularLocation>
        <location evidence="1">Cell membrane</location>
        <topology evidence="1">Multi-pass membrane protein</topology>
    </subcellularLocation>
</comment>